<evidence type="ECO:0000313" key="3">
    <source>
        <dbReference type="EMBL" id="KAF9077621.1"/>
    </source>
</evidence>
<name>A0A9P5Q957_9AGAR</name>
<keyword evidence="1" id="KW-1133">Transmembrane helix</keyword>
<feature type="signal peptide" evidence="2">
    <location>
        <begin position="1"/>
        <end position="27"/>
    </location>
</feature>
<organism evidence="3 4">
    <name type="scientific">Rhodocollybia butyracea</name>
    <dbReference type="NCBI Taxonomy" id="206335"/>
    <lineage>
        <taxon>Eukaryota</taxon>
        <taxon>Fungi</taxon>
        <taxon>Dikarya</taxon>
        <taxon>Basidiomycota</taxon>
        <taxon>Agaricomycotina</taxon>
        <taxon>Agaricomycetes</taxon>
        <taxon>Agaricomycetidae</taxon>
        <taxon>Agaricales</taxon>
        <taxon>Marasmiineae</taxon>
        <taxon>Omphalotaceae</taxon>
        <taxon>Rhodocollybia</taxon>
    </lineage>
</organism>
<keyword evidence="1" id="KW-0812">Transmembrane</keyword>
<sequence>MAISRSRCISLILLICLSSTFLEFARSDSVYVASHDYSVGAYGGGPYQTFFSSNYTPVAWNFVQPMNKSKNALTPGYFFTAPYGDSTVQPGACIFDNEGQLIWDGSAYGATLVFQVETYLGEPHIVIWSGDILNTGVGSGYINLLNSQYQRIARYTTNLTDVVGSVLADFHETRISPRNTALMTAYYTREFDLSPVGGPAAGYILDSVFQEHNISSGETLFTWHASDHVDPSVCHNPLGDGGGSPTQAWDYFHINSIDSSSNDGNYLISSRHCFGLYFINGTSGDIIWQMGGDNSSFTMGNGTEYSWQHHARWACMFGVSDEPVSRGVYLGVNFTNMTVELIQEFPSVNDTISQSQGSVQLQPNGDILTGWGFMPWYGEFTSAGDLIWKAQFGVIGEANNEAYRMLRFNWTGEPTAPPDVAIANTVSSSGSNNVISFYVSWNGDTRTSRWELIGAPDSSGSKTQSLYNQTRTGFETTITFNTAIKSHEFYAVRALSANGTHLGTSNFMKPGNGVLAVVVGGWRMVLVVAGALYALQTL</sequence>
<evidence type="ECO:0000256" key="2">
    <source>
        <dbReference type="SAM" id="SignalP"/>
    </source>
</evidence>
<keyword evidence="2" id="KW-0732">Signal</keyword>
<feature type="transmembrane region" description="Helical" evidence="1">
    <location>
        <begin position="514"/>
        <end position="535"/>
    </location>
</feature>
<evidence type="ECO:0000313" key="4">
    <source>
        <dbReference type="Proteomes" id="UP000772434"/>
    </source>
</evidence>
<gene>
    <name evidence="3" type="ORF">BDP27DRAFT_1311361</name>
</gene>
<protein>
    <submittedName>
        <fullName evidence="3">ASST-domain-containing protein</fullName>
    </submittedName>
</protein>
<dbReference type="EMBL" id="JADNRY010000003">
    <property type="protein sequence ID" value="KAF9077621.1"/>
    <property type="molecule type" value="Genomic_DNA"/>
</dbReference>
<evidence type="ECO:0000256" key="1">
    <source>
        <dbReference type="SAM" id="Phobius"/>
    </source>
</evidence>
<keyword evidence="4" id="KW-1185">Reference proteome</keyword>
<dbReference type="InterPro" id="IPR039535">
    <property type="entry name" value="ASST-like"/>
</dbReference>
<dbReference type="AlphaFoldDB" id="A0A9P5Q957"/>
<dbReference type="PANTHER" id="PTHR35340:SF5">
    <property type="entry name" value="ASST-DOMAIN-CONTAINING PROTEIN"/>
    <property type="match status" value="1"/>
</dbReference>
<dbReference type="Pfam" id="PF14269">
    <property type="entry name" value="Arylsulfotran_2"/>
    <property type="match status" value="1"/>
</dbReference>
<proteinExistence type="predicted"/>
<feature type="chain" id="PRO_5040300161" evidence="2">
    <location>
        <begin position="28"/>
        <end position="538"/>
    </location>
</feature>
<accession>A0A9P5Q957</accession>
<reference evidence="3" key="1">
    <citation type="submission" date="2020-11" db="EMBL/GenBank/DDBJ databases">
        <authorList>
            <consortium name="DOE Joint Genome Institute"/>
            <person name="Ahrendt S."/>
            <person name="Riley R."/>
            <person name="Andreopoulos W."/>
            <person name="Labutti K."/>
            <person name="Pangilinan J."/>
            <person name="Ruiz-Duenas F.J."/>
            <person name="Barrasa J.M."/>
            <person name="Sanchez-Garcia M."/>
            <person name="Camarero S."/>
            <person name="Miyauchi S."/>
            <person name="Serrano A."/>
            <person name="Linde D."/>
            <person name="Babiker R."/>
            <person name="Drula E."/>
            <person name="Ayuso-Fernandez I."/>
            <person name="Pacheco R."/>
            <person name="Padilla G."/>
            <person name="Ferreira P."/>
            <person name="Barriuso J."/>
            <person name="Kellner H."/>
            <person name="Castanera R."/>
            <person name="Alfaro M."/>
            <person name="Ramirez L."/>
            <person name="Pisabarro A.G."/>
            <person name="Kuo A."/>
            <person name="Tritt A."/>
            <person name="Lipzen A."/>
            <person name="He G."/>
            <person name="Yan M."/>
            <person name="Ng V."/>
            <person name="Cullen D."/>
            <person name="Martin F."/>
            <person name="Rosso M.-N."/>
            <person name="Henrissat B."/>
            <person name="Hibbett D."/>
            <person name="Martinez A.T."/>
            <person name="Grigoriev I.V."/>
        </authorList>
    </citation>
    <scope>NUCLEOTIDE SEQUENCE</scope>
    <source>
        <strain evidence="3">AH 40177</strain>
    </source>
</reference>
<dbReference type="InterPro" id="IPR053143">
    <property type="entry name" value="Arylsulfate_ST"/>
</dbReference>
<dbReference type="PANTHER" id="PTHR35340">
    <property type="entry name" value="PQQ ENZYME REPEAT PROTEIN-RELATED"/>
    <property type="match status" value="1"/>
</dbReference>
<dbReference type="OrthoDB" id="5427350at2759"/>
<comment type="caution">
    <text evidence="3">The sequence shown here is derived from an EMBL/GenBank/DDBJ whole genome shotgun (WGS) entry which is preliminary data.</text>
</comment>
<keyword evidence="1" id="KW-0472">Membrane</keyword>
<dbReference type="Proteomes" id="UP000772434">
    <property type="component" value="Unassembled WGS sequence"/>
</dbReference>